<dbReference type="InterPro" id="IPR039426">
    <property type="entry name" value="TonB-dep_rcpt-like"/>
</dbReference>
<feature type="signal peptide" evidence="16">
    <location>
        <begin position="1"/>
        <end position="25"/>
    </location>
</feature>
<comment type="caution">
    <text evidence="19">The sequence shown here is derived from an EMBL/GenBank/DDBJ whole genome shotgun (WGS) entry which is preliminary data.</text>
</comment>
<sequence>MPQPSFARAPSLAATLLALAPCLHAQEATEAADAVVLRPVTVTVTPGVPQLAFDTPASIDVIGGAALRDGQLGVNVSESLVRAPGVTALNRQNYAQDLQVSIRGYGARSTFGVRGLRLYTDGIPATAPDGQGQVSHFDLLTADRLEVLRGPFSALYGNASGGVINLITADGGPDTVLEAGGAVGADGVQRTTLRASGQQGALQYNVGASRFDTDGARPHSAARRDALNAKLKWTLNEDTRLSVVANHVHIPDAQDPLGLTRAELQANPRQATAAATQFDTRKTVGQSQVGAIFEQRLSSAQSLKVTGWTGTRSTVQFQSIPVGTQAAPTSPGGVIDLDRSFSGLDAQWTLRTRALDVPLALTVGLTGEQLRENRQGFQNFIGSGAAQVLGVRGALRRDERNTARTFDQYAQGVWNFERWSLTAGLRHSSIRFESGDRYLANGDDSGAVRFGATTPVLGVVWRASPTTNLYASAGRGFETPTLNELSYRQGGAGLNFALQPARSRQVEAGVKTEFGEAGRLNFALFEARTSDEIAVLSNTGGRSTFRNAGRTLRQGVELSHAAQWRGGWSTLLSATQLRAVYQDAFLTCGPAPCAVPALPVAAGNRLPGIPRASLYGELAWAHKPWGLGVAAEVRHQGRMAVDDRNTDEVGASTQLALRATLEQKSGRWTLREFVRVDNATDRQFVGSAIVNEGNGRYFEPGPGRTWLLGVTASLKL</sequence>
<reference evidence="19" key="1">
    <citation type="submission" date="2020-12" db="EMBL/GenBank/DDBJ databases">
        <title>Ramlibacter sp. nov., isolated from a freshwater alga, Cryptomonas.</title>
        <authorList>
            <person name="Kim H.M."/>
            <person name="Jeon C.O."/>
        </authorList>
    </citation>
    <scope>NUCLEOTIDE SEQUENCE</scope>
    <source>
        <strain evidence="19">CrO1</strain>
    </source>
</reference>
<evidence type="ECO:0000256" key="2">
    <source>
        <dbReference type="ARBA" id="ARBA00009810"/>
    </source>
</evidence>
<dbReference type="InterPro" id="IPR000531">
    <property type="entry name" value="Beta-barrel_TonB"/>
</dbReference>
<protein>
    <submittedName>
        <fullName evidence="19">TonB-dependent receptor</fullName>
    </submittedName>
</protein>
<keyword evidence="6 14" id="KW-0812">Transmembrane</keyword>
<dbReference type="Gene3D" id="2.170.130.10">
    <property type="entry name" value="TonB-dependent receptor, plug domain"/>
    <property type="match status" value="1"/>
</dbReference>
<dbReference type="Gene3D" id="2.40.170.20">
    <property type="entry name" value="TonB-dependent receptor, beta-barrel domain"/>
    <property type="match status" value="1"/>
</dbReference>
<evidence type="ECO:0000256" key="8">
    <source>
        <dbReference type="ARBA" id="ARBA00023004"/>
    </source>
</evidence>
<dbReference type="Pfam" id="PF00593">
    <property type="entry name" value="TonB_dep_Rec_b-barrel"/>
    <property type="match status" value="1"/>
</dbReference>
<evidence type="ECO:0000256" key="6">
    <source>
        <dbReference type="ARBA" id="ARBA00022692"/>
    </source>
</evidence>
<dbReference type="AlphaFoldDB" id="A0A934PZ17"/>
<evidence type="ECO:0000256" key="5">
    <source>
        <dbReference type="ARBA" id="ARBA00022496"/>
    </source>
</evidence>
<evidence type="ECO:0000256" key="10">
    <source>
        <dbReference type="ARBA" id="ARBA00023077"/>
    </source>
</evidence>
<feature type="domain" description="TonB-dependent receptor plug" evidence="18">
    <location>
        <begin position="54"/>
        <end position="163"/>
    </location>
</feature>
<feature type="chain" id="PRO_5037580550" evidence="16">
    <location>
        <begin position="26"/>
        <end position="716"/>
    </location>
</feature>
<comment type="subcellular location">
    <subcellularLocation>
        <location evidence="1 14">Cell outer membrane</location>
        <topology evidence="1 14">Multi-pass membrane protein</topology>
    </subcellularLocation>
</comment>
<dbReference type="Proteomes" id="UP000617041">
    <property type="component" value="Unassembled WGS sequence"/>
</dbReference>
<keyword evidence="9" id="KW-0406">Ion transport</keyword>
<evidence type="ECO:0000256" key="16">
    <source>
        <dbReference type="SAM" id="SignalP"/>
    </source>
</evidence>
<keyword evidence="7 16" id="KW-0732">Signal</keyword>
<dbReference type="InterPro" id="IPR036942">
    <property type="entry name" value="Beta-barrel_TonB_sf"/>
</dbReference>
<comment type="similarity">
    <text evidence="2 14 15">Belongs to the TonB-dependent receptor family.</text>
</comment>
<evidence type="ECO:0000256" key="9">
    <source>
        <dbReference type="ARBA" id="ARBA00023065"/>
    </source>
</evidence>
<evidence type="ECO:0000259" key="18">
    <source>
        <dbReference type="Pfam" id="PF07715"/>
    </source>
</evidence>
<keyword evidence="20" id="KW-1185">Reference proteome</keyword>
<evidence type="ECO:0000313" key="19">
    <source>
        <dbReference type="EMBL" id="MBK0392008.1"/>
    </source>
</evidence>
<organism evidence="19 20">
    <name type="scientific">Ramlibacter algicola</name>
    <dbReference type="NCBI Taxonomy" id="2795217"/>
    <lineage>
        <taxon>Bacteria</taxon>
        <taxon>Pseudomonadati</taxon>
        <taxon>Pseudomonadota</taxon>
        <taxon>Betaproteobacteria</taxon>
        <taxon>Burkholderiales</taxon>
        <taxon>Comamonadaceae</taxon>
        <taxon>Ramlibacter</taxon>
    </lineage>
</organism>
<keyword evidence="5" id="KW-0410">Iron transport</keyword>
<dbReference type="PROSITE" id="PS52016">
    <property type="entry name" value="TONB_DEPENDENT_REC_3"/>
    <property type="match status" value="1"/>
</dbReference>
<gene>
    <name evidence="19" type="ORF">I8E28_05350</name>
</gene>
<dbReference type="CDD" id="cd01347">
    <property type="entry name" value="ligand_gated_channel"/>
    <property type="match status" value="1"/>
</dbReference>
<dbReference type="PANTHER" id="PTHR32552:SF68">
    <property type="entry name" value="FERRICHROME OUTER MEMBRANE TRANSPORTER_PHAGE RECEPTOR"/>
    <property type="match status" value="1"/>
</dbReference>
<accession>A0A934PZ17</accession>
<evidence type="ECO:0000256" key="1">
    <source>
        <dbReference type="ARBA" id="ARBA00004571"/>
    </source>
</evidence>
<dbReference type="GO" id="GO:0015344">
    <property type="term" value="F:siderophore uptake transmembrane transporter activity"/>
    <property type="evidence" value="ECO:0007669"/>
    <property type="project" value="TreeGrafter"/>
</dbReference>
<evidence type="ECO:0000313" key="20">
    <source>
        <dbReference type="Proteomes" id="UP000617041"/>
    </source>
</evidence>
<keyword evidence="3 14" id="KW-0813">Transport</keyword>
<dbReference type="RefSeq" id="WP_200786970.1">
    <property type="nucleotide sequence ID" value="NZ_JAEDAO010000001.1"/>
</dbReference>
<keyword evidence="8" id="KW-0408">Iron</keyword>
<evidence type="ECO:0000259" key="17">
    <source>
        <dbReference type="Pfam" id="PF00593"/>
    </source>
</evidence>
<keyword evidence="11 14" id="KW-0472">Membrane</keyword>
<dbReference type="GO" id="GO:0009279">
    <property type="term" value="C:cell outer membrane"/>
    <property type="evidence" value="ECO:0007669"/>
    <property type="project" value="UniProtKB-SubCell"/>
</dbReference>
<dbReference type="SUPFAM" id="SSF56935">
    <property type="entry name" value="Porins"/>
    <property type="match status" value="1"/>
</dbReference>
<dbReference type="Pfam" id="PF07715">
    <property type="entry name" value="Plug"/>
    <property type="match status" value="1"/>
</dbReference>
<proteinExistence type="inferred from homology"/>
<keyword evidence="13 14" id="KW-0998">Cell outer membrane</keyword>
<evidence type="ECO:0000256" key="15">
    <source>
        <dbReference type="RuleBase" id="RU003357"/>
    </source>
</evidence>
<dbReference type="InterPro" id="IPR012910">
    <property type="entry name" value="Plug_dom"/>
</dbReference>
<keyword evidence="12 19" id="KW-0675">Receptor</keyword>
<dbReference type="PANTHER" id="PTHR32552">
    <property type="entry name" value="FERRICHROME IRON RECEPTOR-RELATED"/>
    <property type="match status" value="1"/>
</dbReference>
<dbReference type="InterPro" id="IPR037066">
    <property type="entry name" value="Plug_dom_sf"/>
</dbReference>
<evidence type="ECO:0000256" key="11">
    <source>
        <dbReference type="ARBA" id="ARBA00023136"/>
    </source>
</evidence>
<keyword evidence="10 15" id="KW-0798">TonB box</keyword>
<evidence type="ECO:0000256" key="12">
    <source>
        <dbReference type="ARBA" id="ARBA00023170"/>
    </source>
</evidence>
<name>A0A934PZ17_9BURK</name>
<evidence type="ECO:0000256" key="14">
    <source>
        <dbReference type="PROSITE-ProRule" id="PRU01360"/>
    </source>
</evidence>
<evidence type="ECO:0000256" key="13">
    <source>
        <dbReference type="ARBA" id="ARBA00023237"/>
    </source>
</evidence>
<feature type="domain" description="TonB-dependent receptor-like beta-barrel" evidence="17">
    <location>
        <begin position="235"/>
        <end position="672"/>
    </location>
</feature>
<keyword evidence="4 14" id="KW-1134">Transmembrane beta strand</keyword>
<evidence type="ECO:0000256" key="4">
    <source>
        <dbReference type="ARBA" id="ARBA00022452"/>
    </source>
</evidence>
<evidence type="ECO:0000256" key="3">
    <source>
        <dbReference type="ARBA" id="ARBA00022448"/>
    </source>
</evidence>
<dbReference type="EMBL" id="JAEDAO010000001">
    <property type="protein sequence ID" value="MBK0392008.1"/>
    <property type="molecule type" value="Genomic_DNA"/>
</dbReference>
<evidence type="ECO:0000256" key="7">
    <source>
        <dbReference type="ARBA" id="ARBA00022729"/>
    </source>
</evidence>